<dbReference type="AlphaFoldDB" id="A0A2M7TVW7"/>
<protein>
    <submittedName>
        <fullName evidence="1">Uncharacterized protein</fullName>
    </submittedName>
</protein>
<evidence type="ECO:0000313" key="2">
    <source>
        <dbReference type="Proteomes" id="UP000228503"/>
    </source>
</evidence>
<sequence length="321" mass="36463">MDVGEQISGVPETKEIDQLASLPLLRLGLSMPDVVNWNIEGDVTEPFHLNLTSRDGFDLRYGLRPMEHYLHGISDEDRRSRVRATVDELFKTSPNPLMVESLVIAAGGKSMDLVPMLTKQDARLWIQQSIPPNAPHFEDQLSQVLRRGNNSPHNEYVRNAFYYHGSRMDGAQIHMPLIVNDFGFINLGHEMGHMIDFNKSLSHTRLDLVNMSQMSEEYARKFAMERERAMERVPSAIGLGTIRRIRKNLGLPPRNALAINVMNIGLQSYQRGHDQYFQGSKVQFVKFADEFLQPGSDRDIMSKSEIIVVEKEMRALLAASS</sequence>
<organism evidence="1 2">
    <name type="scientific">Candidatus Roizmanbacteria bacterium CG_4_10_14_0_2_um_filter_39_13</name>
    <dbReference type="NCBI Taxonomy" id="1974825"/>
    <lineage>
        <taxon>Bacteria</taxon>
        <taxon>Candidatus Roizmaniibacteriota</taxon>
    </lineage>
</organism>
<comment type="caution">
    <text evidence="1">The sequence shown here is derived from an EMBL/GenBank/DDBJ whole genome shotgun (WGS) entry which is preliminary data.</text>
</comment>
<reference evidence="2" key="1">
    <citation type="submission" date="2017-09" db="EMBL/GenBank/DDBJ databases">
        <title>Depth-based differentiation of microbial function through sediment-hosted aquifers and enrichment of novel symbionts in the deep terrestrial subsurface.</title>
        <authorList>
            <person name="Probst A.J."/>
            <person name="Ladd B."/>
            <person name="Jarett J.K."/>
            <person name="Geller-Mcgrath D.E."/>
            <person name="Sieber C.M.K."/>
            <person name="Emerson J.B."/>
            <person name="Anantharaman K."/>
            <person name="Thomas B.C."/>
            <person name="Malmstrom R."/>
            <person name="Stieglmeier M."/>
            <person name="Klingl A."/>
            <person name="Woyke T."/>
            <person name="Ryan C.M."/>
            <person name="Banfield J.F."/>
        </authorList>
    </citation>
    <scope>NUCLEOTIDE SEQUENCE [LARGE SCALE GENOMIC DNA]</scope>
</reference>
<evidence type="ECO:0000313" key="1">
    <source>
        <dbReference type="EMBL" id="PIZ61977.1"/>
    </source>
</evidence>
<accession>A0A2M7TVW7</accession>
<proteinExistence type="predicted"/>
<dbReference type="Proteomes" id="UP000228503">
    <property type="component" value="Unassembled WGS sequence"/>
</dbReference>
<gene>
    <name evidence="1" type="ORF">COY16_05585</name>
</gene>
<name>A0A2M7TVW7_9BACT</name>
<dbReference type="EMBL" id="PFOB01000069">
    <property type="protein sequence ID" value="PIZ61977.1"/>
    <property type="molecule type" value="Genomic_DNA"/>
</dbReference>